<dbReference type="GO" id="GO:0005737">
    <property type="term" value="C:cytoplasm"/>
    <property type="evidence" value="ECO:0007669"/>
    <property type="project" value="TreeGrafter"/>
</dbReference>
<feature type="domain" description="N-end aminoacyl transferase N-terminal" evidence="7">
    <location>
        <begin position="21"/>
        <end position="68"/>
    </location>
</feature>
<dbReference type="InterPro" id="IPR007471">
    <property type="entry name" value="N-end_Aminoacyl_Trfase_N"/>
</dbReference>
<evidence type="ECO:0000256" key="4">
    <source>
        <dbReference type="ARBA" id="ARBA00022786"/>
    </source>
</evidence>
<dbReference type="InterPro" id="IPR016181">
    <property type="entry name" value="Acyl_CoA_acyltransferase"/>
</dbReference>
<dbReference type="OrthoDB" id="74183at2759"/>
<name>K0T4L0_THAOC</name>
<dbReference type="Pfam" id="PF04376">
    <property type="entry name" value="ATE_N"/>
    <property type="match status" value="1"/>
</dbReference>
<dbReference type="Proteomes" id="UP000266841">
    <property type="component" value="Unassembled WGS sequence"/>
</dbReference>
<keyword evidence="5" id="KW-0012">Acyltransferase</keyword>
<dbReference type="InterPro" id="IPR007472">
    <property type="entry name" value="N-end_Aminoacyl_Trfase_C"/>
</dbReference>
<dbReference type="GO" id="GO:0004057">
    <property type="term" value="F:arginyl-tRNA--protein transferase activity"/>
    <property type="evidence" value="ECO:0007669"/>
    <property type="project" value="UniProtKB-EC"/>
</dbReference>
<dbReference type="AlphaFoldDB" id="K0T4L0"/>
<dbReference type="eggNOG" id="KOG1193">
    <property type="taxonomic scope" value="Eukaryota"/>
</dbReference>
<feature type="domain" description="N-end rule aminoacyl transferase C-terminal" evidence="8">
    <location>
        <begin position="415"/>
        <end position="566"/>
    </location>
</feature>
<dbReference type="InterPro" id="IPR017137">
    <property type="entry name" value="Arg-tRNA-P_Trfase_1_euk"/>
</dbReference>
<keyword evidence="10" id="KW-1185">Reference proteome</keyword>
<comment type="caution">
    <text evidence="9">The sequence shown here is derived from an EMBL/GenBank/DDBJ whole genome shotgun (WGS) entry which is preliminary data.</text>
</comment>
<dbReference type="SUPFAM" id="SSF55729">
    <property type="entry name" value="Acyl-CoA N-acyltransferases (Nat)"/>
    <property type="match status" value="1"/>
</dbReference>
<dbReference type="OMA" id="HVMESSY"/>
<feature type="compositionally biased region" description="Basic and acidic residues" evidence="6">
    <location>
        <begin position="112"/>
        <end position="124"/>
    </location>
</feature>
<organism evidence="9 10">
    <name type="scientific">Thalassiosira oceanica</name>
    <name type="common">Marine diatom</name>
    <dbReference type="NCBI Taxonomy" id="159749"/>
    <lineage>
        <taxon>Eukaryota</taxon>
        <taxon>Sar</taxon>
        <taxon>Stramenopiles</taxon>
        <taxon>Ochrophyta</taxon>
        <taxon>Bacillariophyta</taxon>
        <taxon>Coscinodiscophyceae</taxon>
        <taxon>Thalassiosirophycidae</taxon>
        <taxon>Thalassiosirales</taxon>
        <taxon>Thalassiosiraceae</taxon>
        <taxon>Thalassiosira</taxon>
    </lineage>
</organism>
<evidence type="ECO:0000313" key="10">
    <source>
        <dbReference type="Proteomes" id="UP000266841"/>
    </source>
</evidence>
<dbReference type="PANTHER" id="PTHR21367:SF1">
    <property type="entry name" value="ARGINYL-TRNA--PROTEIN TRANSFERASE 1"/>
    <property type="match status" value="1"/>
</dbReference>
<evidence type="ECO:0000256" key="3">
    <source>
        <dbReference type="ARBA" id="ARBA00022679"/>
    </source>
</evidence>
<dbReference type="EMBL" id="AGNL01016036">
    <property type="protein sequence ID" value="EJK65297.1"/>
    <property type="molecule type" value="Genomic_DNA"/>
</dbReference>
<protein>
    <recommendedName>
        <fullName evidence="2">arginyltransferase</fullName>
        <ecNumber evidence="2">2.3.2.8</ecNumber>
    </recommendedName>
</protein>
<keyword evidence="4" id="KW-0833">Ubl conjugation pathway</keyword>
<sequence>MAIQDDVDEHKTTKSYGLSFESLPCETYEDMIDRGWRRSGKHLYLPINTEICCPQLPIRLDVVGFEQTAKKPTVECDTAKNVLVRGSKSQRKVGKLLLRALEVHNNKQPCTRYDEHGNSSEEMHKHKKPRSGEATGPVHTSNNRPNIELFLQKLSKVVYNTVTADAKKVVDLEASGDTPSWAWWDDDSLDFPKWCSFKLNRAQRSKAGFVTVTTSACAAASGRSRHALDRIRLGAVVIQALCEANFEGHVGVSFEGVSLHDKSGHVHVHLKCYDNVLITAPRSIPQASKRGSHRKVTDSIDEFITRQQKFASRLRRSANNGDRNHRKRYLTVHSVPSLQSSNDPEVFELFCHYQTVVHRDSDPFFGEIGGPETSHSDEYARTKEMCPSPGFLDVDAVYCDLSEDRRNVIKKVYLKFYRFLCETPVKQDKDRGSFELTDGYDIHIPNGTYHQVICALPLSKSQIRLLTLRQHYRLSTTKDGVDGPIIAVSVIDLLPQCLSSVYSFYDPILSSRLELGKYTALREIEYVIRRRASISPGCRWYHLGFYVHNNPKMTYKSSFRPSQLLCPVYKQWVDFDAGRRRLEEESPVRHCCALVKPAGSANANNSRPTSFRVDDLLLDVGNCIVSVGLLNAEGRGIIDSAIQEFVAEVGEDISHKFVVALH</sequence>
<feature type="region of interest" description="Disordered" evidence="6">
    <location>
        <begin position="109"/>
        <end position="143"/>
    </location>
</feature>
<dbReference type="Pfam" id="PF04377">
    <property type="entry name" value="ATE_C"/>
    <property type="match status" value="1"/>
</dbReference>
<keyword evidence="3" id="KW-0808">Transferase</keyword>
<evidence type="ECO:0000256" key="2">
    <source>
        <dbReference type="ARBA" id="ARBA00012025"/>
    </source>
</evidence>
<dbReference type="PANTHER" id="PTHR21367">
    <property type="entry name" value="ARGININE-TRNA-PROTEIN TRANSFERASE 1"/>
    <property type="match status" value="1"/>
</dbReference>
<dbReference type="EC" id="2.3.2.8" evidence="2"/>
<gene>
    <name evidence="9" type="ORF">THAOC_13858</name>
</gene>
<evidence type="ECO:0000256" key="6">
    <source>
        <dbReference type="SAM" id="MobiDB-lite"/>
    </source>
</evidence>
<dbReference type="InterPro" id="IPR030700">
    <property type="entry name" value="N-end_Aminoacyl_Trfase"/>
</dbReference>
<proteinExistence type="inferred from homology"/>
<evidence type="ECO:0000256" key="5">
    <source>
        <dbReference type="ARBA" id="ARBA00023315"/>
    </source>
</evidence>
<evidence type="ECO:0000313" key="9">
    <source>
        <dbReference type="EMBL" id="EJK65297.1"/>
    </source>
</evidence>
<evidence type="ECO:0000259" key="7">
    <source>
        <dbReference type="Pfam" id="PF04376"/>
    </source>
</evidence>
<accession>K0T4L0</accession>
<evidence type="ECO:0000256" key="1">
    <source>
        <dbReference type="ARBA" id="ARBA00009991"/>
    </source>
</evidence>
<dbReference type="PIRSF" id="PIRSF037207">
    <property type="entry name" value="ATE1_euk"/>
    <property type="match status" value="1"/>
</dbReference>
<evidence type="ECO:0000259" key="8">
    <source>
        <dbReference type="Pfam" id="PF04377"/>
    </source>
</evidence>
<reference evidence="9 10" key="1">
    <citation type="journal article" date="2012" name="Genome Biol.">
        <title>Genome and low-iron response of an oceanic diatom adapted to chronic iron limitation.</title>
        <authorList>
            <person name="Lommer M."/>
            <person name="Specht M."/>
            <person name="Roy A.S."/>
            <person name="Kraemer L."/>
            <person name="Andreson R."/>
            <person name="Gutowska M.A."/>
            <person name="Wolf J."/>
            <person name="Bergner S.V."/>
            <person name="Schilhabel M.B."/>
            <person name="Klostermeier U.C."/>
            <person name="Beiko R.G."/>
            <person name="Rosenstiel P."/>
            <person name="Hippler M."/>
            <person name="Laroche J."/>
        </authorList>
    </citation>
    <scope>NUCLEOTIDE SEQUENCE [LARGE SCALE GENOMIC DNA]</scope>
    <source>
        <strain evidence="9 10">CCMP1005</strain>
    </source>
</reference>
<comment type="similarity">
    <text evidence="1">Belongs to the R-transferase family.</text>
</comment>